<feature type="domain" description="NAD-dependent epimerase/dehydratase" evidence="1">
    <location>
        <begin position="111"/>
        <end position="241"/>
    </location>
</feature>
<dbReference type="InterPro" id="IPR036291">
    <property type="entry name" value="NAD(P)-bd_dom_sf"/>
</dbReference>
<dbReference type="InterPro" id="IPR051783">
    <property type="entry name" value="NAD(P)-dependent_oxidoreduct"/>
</dbReference>
<dbReference type="GO" id="GO:0005737">
    <property type="term" value="C:cytoplasm"/>
    <property type="evidence" value="ECO:0007669"/>
    <property type="project" value="TreeGrafter"/>
</dbReference>
<dbReference type="AlphaFoldDB" id="A0A3E0VTW0"/>
<feature type="domain" description="NAD-dependent epimerase/dehydratase" evidence="1">
    <location>
        <begin position="29"/>
        <end position="106"/>
    </location>
</feature>
<dbReference type="PANTHER" id="PTHR48079">
    <property type="entry name" value="PROTEIN YEEZ"/>
    <property type="match status" value="1"/>
</dbReference>
<accession>A0A3E0VTW0</accession>
<comment type="caution">
    <text evidence="2">The sequence shown here is derived from an EMBL/GenBank/DDBJ whole genome shotgun (WGS) entry which is preliminary data.</text>
</comment>
<sequence>MGDDESVRLLSANELTVIVELWEPAGMKILVLGGTAWLGHEVTKTLLAQRHDVTCVARGSDVPEGARLVNIDRDVDDALQPLTEHSWDAVVDVARQPGHVRRAARDFASVAERYIFVSTGNVYASQDQIGADEGAPLHQPLLADTFSAPEEYGAAKVACEMAVLAAFGPDRSVIARAGLIGGPGDHTQRTTYWPWRFAHPAREESVLTPDAPDLPVSVVDVRDLAQWLVLCIDRGVSGTYNAMGPAVPFPEHLAAARHAARSSASAVRVPEQWLQDHSVAEWGGPRSMPLWLADRSWYGFNGRSNARAVAAGLSLRPLEETLRDGLEWRESEPIEEWKAGLEDAVEESLLEDFRSRRSR</sequence>
<evidence type="ECO:0000313" key="3">
    <source>
        <dbReference type="Proteomes" id="UP000256541"/>
    </source>
</evidence>
<dbReference type="SUPFAM" id="SSF51735">
    <property type="entry name" value="NAD(P)-binding Rossmann-fold domains"/>
    <property type="match status" value="1"/>
</dbReference>
<dbReference type="InterPro" id="IPR001509">
    <property type="entry name" value="Epimerase_deHydtase"/>
</dbReference>
<dbReference type="GO" id="GO:0004029">
    <property type="term" value="F:aldehyde dehydrogenase (NAD+) activity"/>
    <property type="evidence" value="ECO:0007669"/>
    <property type="project" value="TreeGrafter"/>
</dbReference>
<dbReference type="PANTHER" id="PTHR48079:SF6">
    <property type="entry name" value="NAD(P)-BINDING DOMAIN-CONTAINING PROTEIN-RELATED"/>
    <property type="match status" value="1"/>
</dbReference>
<proteinExistence type="predicted"/>
<dbReference type="Proteomes" id="UP000256541">
    <property type="component" value="Unassembled WGS sequence"/>
</dbReference>
<dbReference type="OrthoDB" id="7941246at2"/>
<gene>
    <name evidence="2" type="ORF">B7R22_14865</name>
</gene>
<dbReference type="RefSeq" id="WP_116412508.1">
    <property type="nucleotide sequence ID" value="NZ_NBXB01000040.1"/>
</dbReference>
<evidence type="ECO:0000313" key="2">
    <source>
        <dbReference type="EMBL" id="RFA12828.1"/>
    </source>
</evidence>
<name>A0A3E0VTW0_9MICO</name>
<dbReference type="Pfam" id="PF01370">
    <property type="entry name" value="Epimerase"/>
    <property type="match status" value="2"/>
</dbReference>
<organism evidence="2 3">
    <name type="scientific">Subtercola boreus</name>
    <dbReference type="NCBI Taxonomy" id="120213"/>
    <lineage>
        <taxon>Bacteria</taxon>
        <taxon>Bacillati</taxon>
        <taxon>Actinomycetota</taxon>
        <taxon>Actinomycetes</taxon>
        <taxon>Micrococcales</taxon>
        <taxon>Microbacteriaceae</taxon>
        <taxon>Subtercola</taxon>
    </lineage>
</organism>
<protein>
    <recommendedName>
        <fullName evidence="1">NAD-dependent epimerase/dehydratase domain-containing protein</fullName>
    </recommendedName>
</protein>
<dbReference type="EMBL" id="NBXB01000040">
    <property type="protein sequence ID" value="RFA12828.1"/>
    <property type="molecule type" value="Genomic_DNA"/>
</dbReference>
<dbReference type="Gene3D" id="3.40.50.720">
    <property type="entry name" value="NAD(P)-binding Rossmann-like Domain"/>
    <property type="match status" value="1"/>
</dbReference>
<reference evidence="2 3" key="1">
    <citation type="submission" date="2017-04" db="EMBL/GenBank/DDBJ databases">
        <title>Comparative genome analysis of Subtercola boreus.</title>
        <authorList>
            <person name="Cho Y.-J."/>
            <person name="Cho A."/>
            <person name="Kim O.-S."/>
            <person name="Lee J.-I."/>
        </authorList>
    </citation>
    <scope>NUCLEOTIDE SEQUENCE [LARGE SCALE GENOMIC DNA]</scope>
    <source>
        <strain evidence="2 3">P27479</strain>
    </source>
</reference>
<evidence type="ECO:0000259" key="1">
    <source>
        <dbReference type="Pfam" id="PF01370"/>
    </source>
</evidence>